<dbReference type="Gene3D" id="1.25.40.820">
    <property type="match status" value="1"/>
</dbReference>
<keyword evidence="3 13" id="KW-0479">Metal-binding</keyword>
<evidence type="ECO:0000256" key="2">
    <source>
        <dbReference type="ARBA" id="ARBA00005676"/>
    </source>
</evidence>
<reference evidence="17" key="1">
    <citation type="submission" date="2025-08" db="UniProtKB">
        <authorList>
            <consortium name="RefSeq"/>
        </authorList>
    </citation>
    <scope>IDENTIFICATION</scope>
</reference>
<evidence type="ECO:0000256" key="10">
    <source>
        <dbReference type="ARBA" id="ARBA00047761"/>
    </source>
</evidence>
<dbReference type="PANTHER" id="PTHR14732:SF0">
    <property type="entry name" value="RNA POLYMERASE II SUBUNIT B1 CTD PHOSPHATASE RPAP2-RELATED"/>
    <property type="match status" value="1"/>
</dbReference>
<dbReference type="InterPro" id="IPR039693">
    <property type="entry name" value="Rtr1/RPAP2"/>
</dbReference>
<comment type="subunit">
    <text evidence="13">Associates with the RNA polymerase II complex.</text>
</comment>
<keyword evidence="4 13" id="KW-0863">Zinc-finger</keyword>
<dbReference type="InterPro" id="IPR038534">
    <property type="entry name" value="Rtr1/RPAP2_sf"/>
</dbReference>
<dbReference type="Proteomes" id="UP001652642">
    <property type="component" value="Chromosome 4"/>
</dbReference>
<evidence type="ECO:0000256" key="14">
    <source>
        <dbReference type="SAM" id="MobiDB-lite"/>
    </source>
</evidence>
<evidence type="ECO:0000256" key="1">
    <source>
        <dbReference type="ARBA" id="ARBA00004123"/>
    </source>
</evidence>
<comment type="similarity">
    <text evidence="2 12 13">Belongs to the RPAP2 family.</text>
</comment>
<protein>
    <recommendedName>
        <fullName evidence="13">RNA polymerase II subunit B1 CTD phosphatase RPAP2 homolog</fullName>
        <ecNumber evidence="13">3.1.3.16</ecNumber>
    </recommendedName>
</protein>
<dbReference type="AlphaFoldDB" id="A0A6J0US54"/>
<evidence type="ECO:0000256" key="4">
    <source>
        <dbReference type="ARBA" id="ARBA00022771"/>
    </source>
</evidence>
<feature type="compositionally biased region" description="Basic and acidic residues" evidence="14">
    <location>
        <begin position="174"/>
        <end position="189"/>
    </location>
</feature>
<dbReference type="GO" id="GO:0008270">
    <property type="term" value="F:zinc ion binding"/>
    <property type="evidence" value="ECO:0007669"/>
    <property type="project" value="UniProtKB-KW"/>
</dbReference>
<evidence type="ECO:0000256" key="5">
    <source>
        <dbReference type="ARBA" id="ARBA00022801"/>
    </source>
</evidence>
<dbReference type="GO" id="GO:0005737">
    <property type="term" value="C:cytoplasm"/>
    <property type="evidence" value="ECO:0007669"/>
    <property type="project" value="TreeGrafter"/>
</dbReference>
<dbReference type="GeneID" id="110086309"/>
<dbReference type="InParanoid" id="A0A6J0US54"/>
<evidence type="ECO:0000256" key="3">
    <source>
        <dbReference type="ARBA" id="ARBA00022723"/>
    </source>
</evidence>
<comment type="catalytic activity">
    <reaction evidence="11 13">
        <text>O-phospho-L-threonyl-[protein] + H2O = L-threonyl-[protein] + phosphate</text>
        <dbReference type="Rhea" id="RHEA:47004"/>
        <dbReference type="Rhea" id="RHEA-COMP:11060"/>
        <dbReference type="Rhea" id="RHEA-COMP:11605"/>
        <dbReference type="ChEBI" id="CHEBI:15377"/>
        <dbReference type="ChEBI" id="CHEBI:30013"/>
        <dbReference type="ChEBI" id="CHEBI:43474"/>
        <dbReference type="ChEBI" id="CHEBI:61977"/>
        <dbReference type="EC" id="3.1.3.16"/>
    </reaction>
</comment>
<evidence type="ECO:0000313" key="16">
    <source>
        <dbReference type="Proteomes" id="UP001652642"/>
    </source>
</evidence>
<sequence>MMAEEKAPGGGSKTRNPRRRPGNKQSSLKNEDAAQRKAALEAAIRKKIECERKALQVVECLLEDGITEDFLLDCGKLITPAHYKDVVEERSIIKLCGYPICQNRLQNVLKQRYQISTKTNKVYDITERKCFCSNFCYRASKYFENQISPSPVWLRDEERPPDIELLQQGARGHSGKEVKLVDEDIKPLDIENPVPEATLSDSGSDSESSSDAEQEFVSSVLQENLPKVGKGVSLASQKSKLKKSPAGKACPKPVATDDAVNGAAEQLSRCHLEVLEKTPMVPDNPEAERTHSPRQSLISNTVQASEGSQLVFLGVSHKGAEHLKRLLAKSRHPVQHESRDQGDPLVAKGSLLEGLRQTFAEWRTEETLRLLYGSSFSSAHVSQQISPTSCEKEDLDEDDLDGAELLKAAAFEEDSFNSFDPSLPFKGSSTAAKPLPSYEKLKEETSQMKLKVREFYQGKFASAEEDLAAQSEKEQRHGSTEDDQQWIPVLPLVDSSAQQQIRTRIVLEKLQKVLPVVLGPLRIPLGDVYSEMKNLVKTFRLTNTNIIHKTPVWTLIAIVLLSVLSENIPMFASCQQNRGYTQFLATLLEELHFKHEDFESLTRIFKRDYLLY</sequence>
<organism evidence="16 17">
    <name type="scientific">Pogona vitticeps</name>
    <name type="common">central bearded dragon</name>
    <dbReference type="NCBI Taxonomy" id="103695"/>
    <lineage>
        <taxon>Eukaryota</taxon>
        <taxon>Metazoa</taxon>
        <taxon>Chordata</taxon>
        <taxon>Craniata</taxon>
        <taxon>Vertebrata</taxon>
        <taxon>Euteleostomi</taxon>
        <taxon>Lepidosauria</taxon>
        <taxon>Squamata</taxon>
        <taxon>Bifurcata</taxon>
        <taxon>Unidentata</taxon>
        <taxon>Episquamata</taxon>
        <taxon>Toxicofera</taxon>
        <taxon>Iguania</taxon>
        <taxon>Acrodonta</taxon>
        <taxon>Agamidae</taxon>
        <taxon>Amphibolurinae</taxon>
        <taxon>Pogona</taxon>
    </lineage>
</organism>
<dbReference type="Pfam" id="PF04181">
    <property type="entry name" value="RPAP2_Rtr1"/>
    <property type="match status" value="1"/>
</dbReference>
<dbReference type="GO" id="GO:0043175">
    <property type="term" value="F:RNA polymerase core enzyme binding"/>
    <property type="evidence" value="ECO:0007669"/>
    <property type="project" value="UniProtKB-UniRule"/>
</dbReference>
<evidence type="ECO:0000256" key="8">
    <source>
        <dbReference type="ARBA" id="ARBA00023242"/>
    </source>
</evidence>
<evidence type="ECO:0000256" key="11">
    <source>
        <dbReference type="ARBA" id="ARBA00048336"/>
    </source>
</evidence>
<accession>A0A6J0US54</accession>
<gene>
    <name evidence="17" type="primary">RPAP2</name>
</gene>
<dbReference type="PROSITE" id="PS51479">
    <property type="entry name" value="ZF_RTR1"/>
    <property type="match status" value="1"/>
</dbReference>
<feature type="region of interest" description="Disordered" evidence="14">
    <location>
        <begin position="167"/>
        <end position="216"/>
    </location>
</feature>
<comment type="function">
    <text evidence="9">Protein phosphatase that displays CTD phosphatase activity and regulates transcription of snRNA genes. Recognizes and binds phosphorylated 'Ser-7' of the C-terminal heptapeptide repeat domain (CTD) of the largest RNA polymerase II subunit POLR2A, and mediates dephosphorylation of 'Ser-5' of the CTD, thereby promoting transcription of snRNA genes. Downstream of EIF2AK3/PERK, dephosphorylates ERN1, a sensor for the endoplasmic reticulum unfolded protein response (UPR), to abort failed ER-stress adaptation and trigger apoptosis.</text>
</comment>
<dbReference type="PANTHER" id="PTHR14732">
    <property type="entry name" value="RNA POLYMERASE II SUBUNIT B1 CTD PHOSPHATASE RPAP2-RELATED"/>
    <property type="match status" value="1"/>
</dbReference>
<comment type="subcellular location">
    <subcellularLocation>
        <location evidence="1 13">Nucleus</location>
    </subcellularLocation>
</comment>
<dbReference type="KEGG" id="pvt:110086309"/>
<evidence type="ECO:0000256" key="7">
    <source>
        <dbReference type="ARBA" id="ARBA00022912"/>
    </source>
</evidence>
<dbReference type="GO" id="GO:0005634">
    <property type="term" value="C:nucleus"/>
    <property type="evidence" value="ECO:0007669"/>
    <property type="project" value="UniProtKB-SubCell"/>
</dbReference>
<proteinExistence type="inferred from homology"/>
<evidence type="ECO:0000256" key="12">
    <source>
        <dbReference type="PROSITE-ProRule" id="PRU00812"/>
    </source>
</evidence>
<keyword evidence="5 13" id="KW-0378">Hydrolase</keyword>
<evidence type="ECO:0000259" key="15">
    <source>
        <dbReference type="PROSITE" id="PS51479"/>
    </source>
</evidence>
<evidence type="ECO:0000256" key="13">
    <source>
        <dbReference type="RuleBase" id="RU367080"/>
    </source>
</evidence>
<name>A0A6J0US54_9SAUR</name>
<evidence type="ECO:0000256" key="9">
    <source>
        <dbReference type="ARBA" id="ARBA00045547"/>
    </source>
</evidence>
<evidence type="ECO:0000256" key="6">
    <source>
        <dbReference type="ARBA" id="ARBA00022833"/>
    </source>
</evidence>
<keyword evidence="6 13" id="KW-0862">Zinc</keyword>
<keyword evidence="8 13" id="KW-0539">Nucleus</keyword>
<feature type="region of interest" description="Disordered" evidence="14">
    <location>
        <begin position="1"/>
        <end position="33"/>
    </location>
</feature>
<dbReference type="GO" id="GO:0008420">
    <property type="term" value="F:RNA polymerase II CTD heptapeptide repeat phosphatase activity"/>
    <property type="evidence" value="ECO:0007669"/>
    <property type="project" value="UniProtKB-UniRule"/>
</dbReference>
<dbReference type="EC" id="3.1.3.16" evidence="13"/>
<keyword evidence="7 13" id="KW-0904">Protein phosphatase</keyword>
<dbReference type="OrthoDB" id="2590500at2759"/>
<feature type="domain" description="RTR1-type" evidence="15">
    <location>
        <begin position="73"/>
        <end position="156"/>
    </location>
</feature>
<dbReference type="CTD" id="79871"/>
<comment type="catalytic activity">
    <reaction evidence="10 13">
        <text>O-phospho-L-seryl-[protein] + H2O = L-seryl-[protein] + phosphate</text>
        <dbReference type="Rhea" id="RHEA:20629"/>
        <dbReference type="Rhea" id="RHEA-COMP:9863"/>
        <dbReference type="Rhea" id="RHEA-COMP:11604"/>
        <dbReference type="ChEBI" id="CHEBI:15377"/>
        <dbReference type="ChEBI" id="CHEBI:29999"/>
        <dbReference type="ChEBI" id="CHEBI:43474"/>
        <dbReference type="ChEBI" id="CHEBI:83421"/>
        <dbReference type="EC" id="3.1.3.16"/>
    </reaction>
</comment>
<dbReference type="RefSeq" id="XP_020662808.2">
    <property type="nucleotide sequence ID" value="XM_020807149.2"/>
</dbReference>
<evidence type="ECO:0000313" key="17">
    <source>
        <dbReference type="RefSeq" id="XP_020662808.2"/>
    </source>
</evidence>
<dbReference type="InterPro" id="IPR007308">
    <property type="entry name" value="Rtr1/RPAP2_dom"/>
</dbReference>
<keyword evidence="16" id="KW-1185">Reference proteome</keyword>